<evidence type="ECO:0000256" key="6">
    <source>
        <dbReference type="SAM" id="MobiDB-lite"/>
    </source>
</evidence>
<dbReference type="InterPro" id="IPR024512">
    <property type="entry name" value="Ser_palmitoyltrfase_ssu-like"/>
</dbReference>
<keyword evidence="2 7" id="KW-0812">Transmembrane</keyword>
<keyword evidence="4 7" id="KW-1133">Transmembrane helix</keyword>
<keyword evidence="9" id="KW-1185">Reference proteome</keyword>
<evidence type="ECO:0000256" key="1">
    <source>
        <dbReference type="ARBA" id="ARBA00004477"/>
    </source>
</evidence>
<dbReference type="EMBL" id="OZ019905">
    <property type="protein sequence ID" value="CAK9202874.1"/>
    <property type="molecule type" value="Genomic_DNA"/>
</dbReference>
<evidence type="ECO:0000256" key="5">
    <source>
        <dbReference type="ARBA" id="ARBA00023136"/>
    </source>
</evidence>
<proteinExistence type="predicted"/>
<dbReference type="Proteomes" id="UP001497512">
    <property type="component" value="Chromosome 13"/>
</dbReference>
<feature type="region of interest" description="Disordered" evidence="6">
    <location>
        <begin position="1"/>
        <end position="29"/>
    </location>
</feature>
<evidence type="ECO:0000256" key="3">
    <source>
        <dbReference type="ARBA" id="ARBA00022824"/>
    </source>
</evidence>
<organism evidence="8 9">
    <name type="scientific">Sphagnum troendelagicum</name>
    <dbReference type="NCBI Taxonomy" id="128251"/>
    <lineage>
        <taxon>Eukaryota</taxon>
        <taxon>Viridiplantae</taxon>
        <taxon>Streptophyta</taxon>
        <taxon>Embryophyta</taxon>
        <taxon>Bryophyta</taxon>
        <taxon>Sphagnophytina</taxon>
        <taxon>Sphagnopsida</taxon>
        <taxon>Sphagnales</taxon>
        <taxon>Sphagnaceae</taxon>
        <taxon>Sphagnum</taxon>
    </lineage>
</organism>
<evidence type="ECO:0000313" key="9">
    <source>
        <dbReference type="Proteomes" id="UP001497512"/>
    </source>
</evidence>
<reference evidence="8" key="1">
    <citation type="submission" date="2024-02" db="EMBL/GenBank/DDBJ databases">
        <authorList>
            <consortium name="ELIXIR-Norway"/>
            <consortium name="Elixir Norway"/>
        </authorList>
    </citation>
    <scope>NUCLEOTIDE SEQUENCE</scope>
</reference>
<dbReference type="PANTHER" id="PTHR33727:SF5">
    <property type="entry name" value="PROTEIN, PUTATIVE (DUF3317)-RELATED"/>
    <property type="match status" value="1"/>
</dbReference>
<keyword evidence="3" id="KW-0256">Endoplasmic reticulum</keyword>
<comment type="subcellular location">
    <subcellularLocation>
        <location evidence="1">Endoplasmic reticulum membrane</location>
        <topology evidence="1">Multi-pass membrane protein</topology>
    </subcellularLocation>
</comment>
<dbReference type="Pfam" id="PF11779">
    <property type="entry name" value="SPT_ssu-like"/>
    <property type="match status" value="1"/>
</dbReference>
<protein>
    <submittedName>
        <fullName evidence="8">Uncharacterized protein</fullName>
    </submittedName>
</protein>
<sequence length="140" mass="16648">MKKGSDMDAKETTEREVGRRLPYSDPHAPITSFRCDHALHKQGNEGEIWRQQHHGFSDRVVAWVKRKIFLYNVTTGLYMLDWWERYLFNTLLLLLLWFVCYNSFHFAVRCFEGTMQVYQGWGLSWPKIRAMTANRTKGNL</sequence>
<accession>A0ABP0TR11</accession>
<evidence type="ECO:0000313" key="8">
    <source>
        <dbReference type="EMBL" id="CAK9202874.1"/>
    </source>
</evidence>
<feature type="compositionally biased region" description="Basic and acidic residues" evidence="6">
    <location>
        <begin position="1"/>
        <end position="19"/>
    </location>
</feature>
<evidence type="ECO:0000256" key="7">
    <source>
        <dbReference type="SAM" id="Phobius"/>
    </source>
</evidence>
<dbReference type="PANTHER" id="PTHR33727">
    <property type="entry name" value="OS07G0446900 PROTEIN"/>
    <property type="match status" value="1"/>
</dbReference>
<evidence type="ECO:0000256" key="2">
    <source>
        <dbReference type="ARBA" id="ARBA00022692"/>
    </source>
</evidence>
<name>A0ABP0TR11_9BRYO</name>
<feature type="transmembrane region" description="Helical" evidence="7">
    <location>
        <begin position="86"/>
        <end position="108"/>
    </location>
</feature>
<gene>
    <name evidence="8" type="ORF">CSSPTR1EN2_LOCUS6625</name>
</gene>
<keyword evidence="5 7" id="KW-0472">Membrane</keyword>
<evidence type="ECO:0000256" key="4">
    <source>
        <dbReference type="ARBA" id="ARBA00022989"/>
    </source>
</evidence>